<dbReference type="InterPro" id="IPR010505">
    <property type="entry name" value="MoaA_twitch"/>
</dbReference>
<feature type="region of interest" description="Disordered" evidence="13">
    <location>
        <begin position="319"/>
        <end position="338"/>
    </location>
</feature>
<dbReference type="GO" id="GO:0006777">
    <property type="term" value="P:Mo-molybdopterin cofactor biosynthetic process"/>
    <property type="evidence" value="ECO:0007669"/>
    <property type="project" value="UniProtKB-UniRule"/>
</dbReference>
<dbReference type="PANTHER" id="PTHR22960:SF0">
    <property type="entry name" value="MOLYBDENUM COFACTOR BIOSYNTHESIS PROTEIN 1"/>
    <property type="match status" value="1"/>
</dbReference>
<dbReference type="SFLD" id="SFLDG01383">
    <property type="entry name" value="cyclic_pyranopterin_phosphate"/>
    <property type="match status" value="1"/>
</dbReference>
<dbReference type="NCBIfam" id="TIGR02666">
    <property type="entry name" value="moaA"/>
    <property type="match status" value="1"/>
</dbReference>
<feature type="binding site" evidence="12">
    <location>
        <position position="31"/>
    </location>
    <ligand>
        <name>[4Fe-4S] cluster</name>
        <dbReference type="ChEBI" id="CHEBI:49883"/>
        <label>1</label>
        <note>4Fe-4S-S-AdoMet</note>
    </ligand>
</feature>
<feature type="binding site" evidence="12">
    <location>
        <position position="79"/>
    </location>
    <ligand>
        <name>S-adenosyl-L-methionine</name>
        <dbReference type="ChEBI" id="CHEBI:59789"/>
    </ligand>
</feature>
<gene>
    <name evidence="15" type="primary">moaA_2</name>
    <name evidence="12" type="synonym">moaA</name>
    <name evidence="15" type="ORF">K239x_55620</name>
</gene>
<name>A0A517P2D7_9BACT</name>
<dbReference type="RefSeq" id="WP_145421257.1">
    <property type="nucleotide sequence ID" value="NZ_CP036526.1"/>
</dbReference>
<dbReference type="SFLD" id="SFLDS00029">
    <property type="entry name" value="Radical_SAM"/>
    <property type="match status" value="1"/>
</dbReference>
<dbReference type="HAMAP" id="MF_01225_B">
    <property type="entry name" value="MoaA_B"/>
    <property type="match status" value="1"/>
</dbReference>
<dbReference type="NCBIfam" id="NF001199">
    <property type="entry name" value="PRK00164.2-1"/>
    <property type="match status" value="1"/>
</dbReference>
<dbReference type="InterPro" id="IPR050105">
    <property type="entry name" value="MoCo_biosynth_MoaA/MoaC"/>
</dbReference>
<dbReference type="Proteomes" id="UP000319817">
    <property type="component" value="Chromosome"/>
</dbReference>
<dbReference type="Pfam" id="PF04055">
    <property type="entry name" value="Radical_SAM"/>
    <property type="match status" value="1"/>
</dbReference>
<dbReference type="InterPro" id="IPR040064">
    <property type="entry name" value="MoaA-like"/>
</dbReference>
<evidence type="ECO:0000256" key="3">
    <source>
        <dbReference type="ARBA" id="ARBA00022691"/>
    </source>
</evidence>
<keyword evidence="5 12" id="KW-0547">Nucleotide-binding</keyword>
<keyword evidence="6 12" id="KW-0408">Iron</keyword>
<dbReference type="EC" id="4.1.99.22" evidence="1 12"/>
<evidence type="ECO:0000256" key="9">
    <source>
        <dbReference type="ARBA" id="ARBA00023150"/>
    </source>
</evidence>
<comment type="function">
    <text evidence="12">Catalyzes the cyclization of GTP to (8S)-3',8-cyclo-7,8-dihydroguanosine 5'-triphosphate.</text>
</comment>
<evidence type="ECO:0000313" key="16">
    <source>
        <dbReference type="Proteomes" id="UP000319817"/>
    </source>
</evidence>
<keyword evidence="7 12" id="KW-0411">Iron-sulfur</keyword>
<evidence type="ECO:0000256" key="10">
    <source>
        <dbReference type="ARBA" id="ARBA00023239"/>
    </source>
</evidence>
<proteinExistence type="inferred from homology"/>
<dbReference type="InterPro" id="IPR007197">
    <property type="entry name" value="rSAM"/>
</dbReference>
<dbReference type="PANTHER" id="PTHR22960">
    <property type="entry name" value="MOLYBDOPTERIN COFACTOR SYNTHESIS PROTEIN A"/>
    <property type="match status" value="1"/>
</dbReference>
<dbReference type="CDD" id="cd21117">
    <property type="entry name" value="Twitch_MoaA"/>
    <property type="match status" value="1"/>
</dbReference>
<dbReference type="UniPathway" id="UPA00344"/>
<organism evidence="15 16">
    <name type="scientific">Stieleria marina</name>
    <dbReference type="NCBI Taxonomy" id="1930275"/>
    <lineage>
        <taxon>Bacteria</taxon>
        <taxon>Pseudomonadati</taxon>
        <taxon>Planctomycetota</taxon>
        <taxon>Planctomycetia</taxon>
        <taxon>Pirellulales</taxon>
        <taxon>Pirellulaceae</taxon>
        <taxon>Stieleria</taxon>
    </lineage>
</organism>
<evidence type="ECO:0000256" key="1">
    <source>
        <dbReference type="ARBA" id="ARBA00012167"/>
    </source>
</evidence>
<dbReference type="SFLD" id="SFLDG01067">
    <property type="entry name" value="SPASM/twitch_domain_containing"/>
    <property type="match status" value="1"/>
</dbReference>
<comment type="catalytic activity">
    <reaction evidence="11 12">
        <text>GTP + AH2 + S-adenosyl-L-methionine = (8S)-3',8-cyclo-7,8-dihydroguanosine 5'-triphosphate + 5'-deoxyadenosine + L-methionine + A + H(+)</text>
        <dbReference type="Rhea" id="RHEA:49576"/>
        <dbReference type="ChEBI" id="CHEBI:13193"/>
        <dbReference type="ChEBI" id="CHEBI:15378"/>
        <dbReference type="ChEBI" id="CHEBI:17319"/>
        <dbReference type="ChEBI" id="CHEBI:17499"/>
        <dbReference type="ChEBI" id="CHEBI:37565"/>
        <dbReference type="ChEBI" id="CHEBI:57844"/>
        <dbReference type="ChEBI" id="CHEBI:59789"/>
        <dbReference type="ChEBI" id="CHEBI:131766"/>
        <dbReference type="EC" id="4.1.99.22"/>
    </reaction>
</comment>
<keyword evidence="2 12" id="KW-0004">4Fe-4S</keyword>
<evidence type="ECO:0000256" key="11">
    <source>
        <dbReference type="ARBA" id="ARBA00048697"/>
    </source>
</evidence>
<feature type="binding site" evidence="12">
    <location>
        <position position="282"/>
    </location>
    <ligand>
        <name>[4Fe-4S] cluster</name>
        <dbReference type="ChEBI" id="CHEBI:49883"/>
        <label>2</label>
        <note>4Fe-4S-substrate</note>
    </ligand>
</feature>
<dbReference type="GO" id="GO:0051539">
    <property type="term" value="F:4 iron, 4 sulfur cluster binding"/>
    <property type="evidence" value="ECO:0007669"/>
    <property type="project" value="UniProtKB-UniRule"/>
</dbReference>
<feature type="binding site" evidence="12">
    <location>
        <begin position="270"/>
        <end position="272"/>
    </location>
    <ligand>
        <name>GTP</name>
        <dbReference type="ChEBI" id="CHEBI:37565"/>
    </ligand>
</feature>
<comment type="cofactor">
    <cofactor evidence="12">
        <name>[4Fe-4S] cluster</name>
        <dbReference type="ChEBI" id="CHEBI:49883"/>
    </cofactor>
    <text evidence="12">Binds 2 [4Fe-4S] clusters. Binds 1 [4Fe-4S] cluster coordinated with 3 cysteines and an exchangeable S-adenosyl-L-methionine and 1 [4Fe-4S] cluster coordinated with 3 cysteines and the GTP-derived substrate.</text>
</comment>
<dbReference type="GO" id="GO:0061799">
    <property type="term" value="F:cyclic pyranopterin monophosphate synthase activity"/>
    <property type="evidence" value="ECO:0007669"/>
    <property type="project" value="TreeGrafter"/>
</dbReference>
<feature type="binding site" evidence="12">
    <location>
        <position position="35"/>
    </location>
    <ligand>
        <name>[4Fe-4S] cluster</name>
        <dbReference type="ChEBI" id="CHEBI:49883"/>
        <label>1</label>
        <note>4Fe-4S-S-AdoMet</note>
    </ligand>
</feature>
<dbReference type="PROSITE" id="PS01305">
    <property type="entry name" value="MOAA_NIFB_PQQE"/>
    <property type="match status" value="1"/>
</dbReference>
<evidence type="ECO:0000256" key="5">
    <source>
        <dbReference type="ARBA" id="ARBA00022741"/>
    </source>
</evidence>
<feature type="binding site" evidence="12">
    <location>
        <position position="24"/>
    </location>
    <ligand>
        <name>GTP</name>
        <dbReference type="ChEBI" id="CHEBI:37565"/>
    </ligand>
</feature>
<dbReference type="GO" id="GO:0005525">
    <property type="term" value="F:GTP binding"/>
    <property type="evidence" value="ECO:0007669"/>
    <property type="project" value="UniProtKB-UniRule"/>
</dbReference>
<feature type="binding site" evidence="12">
    <location>
        <position position="38"/>
    </location>
    <ligand>
        <name>[4Fe-4S] cluster</name>
        <dbReference type="ChEBI" id="CHEBI:49883"/>
        <label>1</label>
        <note>4Fe-4S-S-AdoMet</note>
    </ligand>
</feature>
<dbReference type="GO" id="GO:1904047">
    <property type="term" value="F:S-adenosyl-L-methionine binding"/>
    <property type="evidence" value="ECO:0007669"/>
    <property type="project" value="UniProtKB-UniRule"/>
</dbReference>
<feature type="binding site" evidence="12">
    <location>
        <position position="265"/>
    </location>
    <ligand>
        <name>[4Fe-4S] cluster</name>
        <dbReference type="ChEBI" id="CHEBI:49883"/>
        <label>2</label>
        <note>4Fe-4S-substrate</note>
    </ligand>
</feature>
<dbReference type="GO" id="GO:0046872">
    <property type="term" value="F:metal ion binding"/>
    <property type="evidence" value="ECO:0007669"/>
    <property type="project" value="UniProtKB-KW"/>
</dbReference>
<dbReference type="CDD" id="cd01335">
    <property type="entry name" value="Radical_SAM"/>
    <property type="match status" value="1"/>
</dbReference>
<dbReference type="InterPro" id="IPR013785">
    <property type="entry name" value="Aldolase_TIM"/>
</dbReference>
<comment type="subunit">
    <text evidence="12">Monomer and homodimer.</text>
</comment>
<feature type="binding site" evidence="12">
    <location>
        <position position="130"/>
    </location>
    <ligand>
        <name>S-adenosyl-L-methionine</name>
        <dbReference type="ChEBI" id="CHEBI:59789"/>
    </ligand>
</feature>
<comment type="pathway">
    <text evidence="12">Cofactor biosynthesis; molybdopterin biosynthesis.</text>
</comment>
<dbReference type="EMBL" id="CP036526">
    <property type="protein sequence ID" value="QDT13542.1"/>
    <property type="molecule type" value="Genomic_DNA"/>
</dbReference>
<reference evidence="15 16" key="1">
    <citation type="submission" date="2019-02" db="EMBL/GenBank/DDBJ databases">
        <title>Deep-cultivation of Planctomycetes and their phenomic and genomic characterization uncovers novel biology.</title>
        <authorList>
            <person name="Wiegand S."/>
            <person name="Jogler M."/>
            <person name="Boedeker C."/>
            <person name="Pinto D."/>
            <person name="Vollmers J."/>
            <person name="Rivas-Marin E."/>
            <person name="Kohn T."/>
            <person name="Peeters S.H."/>
            <person name="Heuer A."/>
            <person name="Rast P."/>
            <person name="Oberbeckmann S."/>
            <person name="Bunk B."/>
            <person name="Jeske O."/>
            <person name="Meyerdierks A."/>
            <person name="Storesund J.E."/>
            <person name="Kallscheuer N."/>
            <person name="Luecker S."/>
            <person name="Lage O.M."/>
            <person name="Pohl T."/>
            <person name="Merkel B.J."/>
            <person name="Hornburger P."/>
            <person name="Mueller R.-W."/>
            <person name="Bruemmer F."/>
            <person name="Labrenz M."/>
            <person name="Spormann A.M."/>
            <person name="Op den Camp H."/>
            <person name="Overmann J."/>
            <person name="Amann R."/>
            <person name="Jetten M.S.M."/>
            <person name="Mascher T."/>
            <person name="Medema M.H."/>
            <person name="Devos D.P."/>
            <person name="Kaster A.-K."/>
            <person name="Ovreas L."/>
            <person name="Rohde M."/>
            <person name="Galperin M.Y."/>
            <person name="Jogler C."/>
        </authorList>
    </citation>
    <scope>NUCLEOTIDE SEQUENCE [LARGE SCALE GENOMIC DNA]</scope>
    <source>
        <strain evidence="15 16">K23_9</strain>
    </source>
</reference>
<dbReference type="SFLD" id="SFLDG01386">
    <property type="entry name" value="main_SPASM_domain-containing"/>
    <property type="match status" value="1"/>
</dbReference>
<dbReference type="InterPro" id="IPR000385">
    <property type="entry name" value="MoaA_NifB_PqqE_Fe-S-bd_CS"/>
</dbReference>
<dbReference type="InterPro" id="IPR013483">
    <property type="entry name" value="MoaA"/>
</dbReference>
<keyword evidence="16" id="KW-1185">Reference proteome</keyword>
<dbReference type="SMART" id="SM00729">
    <property type="entry name" value="Elp3"/>
    <property type="match status" value="1"/>
</dbReference>
<sequence>MTVSATRKIQPLVDRFGRIHNSLRLSVTDRCNIRCFYCMPATDAHFMSRDWLLTFEELYRLVRILVQHAGVRDVRLTGGEPLVRKDFAKLVAMLSQIDGLEDLSLTTNGILLADQAVELRRAGLRRVNVSLDTLDEESFQRISRRSGVDKIVAGIDAAIEAGFESVKINTIAIRGITEPDVIGLVDFARERNVPLRFIEFMPLDTDKAWRSEKVLTGDMLLTMIQDHFGELTARDRPHPSQPAEDFQLPGGARIGIIRSVTAPFCGNCNRLRITADGSVRNCLFSKTETPLRELMRSGVSDETLLGEIRQCIAEKRSGHGIDDDGFMPPDRPMYAIGG</sequence>
<keyword evidence="10 12" id="KW-0456">Lyase</keyword>
<evidence type="ECO:0000313" key="15">
    <source>
        <dbReference type="EMBL" id="QDT13542.1"/>
    </source>
</evidence>
<keyword evidence="8 12" id="KW-0342">GTP-binding</keyword>
<dbReference type="Pfam" id="PF06463">
    <property type="entry name" value="Mob_synth_C"/>
    <property type="match status" value="1"/>
</dbReference>
<comment type="similarity">
    <text evidence="12">Belongs to the radical SAM superfamily. MoaA family.</text>
</comment>
<evidence type="ECO:0000259" key="14">
    <source>
        <dbReference type="PROSITE" id="PS51918"/>
    </source>
</evidence>
<keyword evidence="9 12" id="KW-0501">Molybdenum cofactor biosynthesis</keyword>
<evidence type="ECO:0000256" key="13">
    <source>
        <dbReference type="SAM" id="MobiDB-lite"/>
    </source>
</evidence>
<protein>
    <recommendedName>
        <fullName evidence="1 12">GTP 3',8-cyclase</fullName>
        <ecNumber evidence="1 12">4.1.99.22</ecNumber>
    </recommendedName>
    <alternativeName>
        <fullName evidence="12">Molybdenum cofactor biosynthesis protein A</fullName>
    </alternativeName>
</protein>
<keyword evidence="3 12" id="KW-0949">S-adenosyl-L-methionine</keyword>
<dbReference type="Gene3D" id="3.20.20.70">
    <property type="entry name" value="Aldolase class I"/>
    <property type="match status" value="1"/>
</dbReference>
<evidence type="ECO:0000256" key="6">
    <source>
        <dbReference type="ARBA" id="ARBA00023004"/>
    </source>
</evidence>
<dbReference type="AlphaFoldDB" id="A0A517P2D7"/>
<feature type="binding site" evidence="12">
    <location>
        <position position="201"/>
    </location>
    <ligand>
        <name>S-adenosyl-L-methionine</name>
        <dbReference type="ChEBI" id="CHEBI:59789"/>
    </ligand>
</feature>
<evidence type="ECO:0000256" key="2">
    <source>
        <dbReference type="ARBA" id="ARBA00022485"/>
    </source>
</evidence>
<feature type="domain" description="Radical SAM core" evidence="14">
    <location>
        <begin position="15"/>
        <end position="230"/>
    </location>
</feature>
<dbReference type="PROSITE" id="PS51918">
    <property type="entry name" value="RADICAL_SAM"/>
    <property type="match status" value="1"/>
</dbReference>
<feature type="binding site" evidence="12">
    <location>
        <position position="268"/>
    </location>
    <ligand>
        <name>[4Fe-4S] cluster</name>
        <dbReference type="ChEBI" id="CHEBI:49883"/>
        <label>2</label>
        <note>4Fe-4S-substrate</note>
    </ligand>
</feature>
<dbReference type="SUPFAM" id="SSF102114">
    <property type="entry name" value="Radical SAM enzymes"/>
    <property type="match status" value="1"/>
</dbReference>
<feature type="binding site" evidence="12">
    <location>
        <position position="75"/>
    </location>
    <ligand>
        <name>GTP</name>
        <dbReference type="ChEBI" id="CHEBI:37565"/>
    </ligand>
</feature>
<dbReference type="OrthoDB" id="9763993at2"/>
<dbReference type="GO" id="GO:0061798">
    <property type="term" value="F:GTP 3',8'-cyclase activity"/>
    <property type="evidence" value="ECO:0007669"/>
    <property type="project" value="UniProtKB-UniRule"/>
</dbReference>
<feature type="binding site" evidence="12">
    <location>
        <position position="167"/>
    </location>
    <ligand>
        <name>GTP</name>
        <dbReference type="ChEBI" id="CHEBI:37565"/>
    </ligand>
</feature>
<evidence type="ECO:0000256" key="12">
    <source>
        <dbReference type="HAMAP-Rule" id="MF_01225"/>
    </source>
</evidence>
<accession>A0A517P2D7</accession>
<dbReference type="InterPro" id="IPR006638">
    <property type="entry name" value="Elp3/MiaA/NifB-like_rSAM"/>
</dbReference>
<keyword evidence="4 12" id="KW-0479">Metal-binding</keyword>
<evidence type="ECO:0000256" key="8">
    <source>
        <dbReference type="ARBA" id="ARBA00023134"/>
    </source>
</evidence>
<feature type="binding site" evidence="12">
    <location>
        <position position="37"/>
    </location>
    <ligand>
        <name>S-adenosyl-L-methionine</name>
        <dbReference type="ChEBI" id="CHEBI:59789"/>
    </ligand>
</feature>
<feature type="binding site" evidence="12">
    <location>
        <position position="106"/>
    </location>
    <ligand>
        <name>GTP</name>
        <dbReference type="ChEBI" id="CHEBI:37565"/>
    </ligand>
</feature>
<evidence type="ECO:0000256" key="7">
    <source>
        <dbReference type="ARBA" id="ARBA00023014"/>
    </source>
</evidence>
<dbReference type="InterPro" id="IPR058240">
    <property type="entry name" value="rSAM_sf"/>
</dbReference>
<evidence type="ECO:0000256" key="4">
    <source>
        <dbReference type="ARBA" id="ARBA00022723"/>
    </source>
</evidence>